<feature type="transmembrane region" description="Helical" evidence="1">
    <location>
        <begin position="247"/>
        <end position="271"/>
    </location>
</feature>
<dbReference type="PIRSF" id="PIRSF026631">
    <property type="entry name" value="UCP026631"/>
    <property type="match status" value="1"/>
</dbReference>
<feature type="transmembrane region" description="Helical" evidence="1">
    <location>
        <begin position="378"/>
        <end position="396"/>
    </location>
</feature>
<organism evidence="3 4">
    <name type="scientific">Pelagerythrobacter marensis</name>
    <dbReference type="NCBI Taxonomy" id="543877"/>
    <lineage>
        <taxon>Bacteria</taxon>
        <taxon>Pseudomonadati</taxon>
        <taxon>Pseudomonadota</taxon>
        <taxon>Alphaproteobacteria</taxon>
        <taxon>Sphingomonadales</taxon>
        <taxon>Erythrobacteraceae</taxon>
        <taxon>Pelagerythrobacter</taxon>
    </lineage>
</organism>
<protein>
    <submittedName>
        <fullName evidence="3">PH domain-containing protein</fullName>
    </submittedName>
</protein>
<feature type="transmembrane region" description="Helical" evidence="1">
    <location>
        <begin position="402"/>
        <end position="425"/>
    </location>
</feature>
<dbReference type="PANTHER" id="PTHR34473">
    <property type="entry name" value="UPF0699 TRANSMEMBRANE PROTEIN YDBS"/>
    <property type="match status" value="1"/>
</dbReference>
<feature type="transmembrane region" description="Helical" evidence="1">
    <location>
        <begin position="22"/>
        <end position="44"/>
    </location>
</feature>
<dbReference type="EMBL" id="CP144918">
    <property type="protein sequence ID" value="WWA47823.1"/>
    <property type="molecule type" value="Genomic_DNA"/>
</dbReference>
<accession>A0ABZ2D8X7</accession>
<gene>
    <name evidence="3" type="ORF">V5F89_02635</name>
</gene>
<sequence length="514" mass="55962">MPDVADSDAGDVRERRTEPVGLVLHAVTGLRQIVPAVIAAAFVLRDEGRWLLAVIPLALLMLAVTLAVAWLQWRRLTYRVGAEDIRVESGVLSRAARSVPYDRIQDVSLEQGPLARLFGLVEVRFETGAGGKDELTLSFLREAEGERLREVVRARRDAESISGESTSGESRQEETAGAAAPLFSMGPRRIFVFGLFEFSLAVVAVVAGAAQQFDFLLPFDLWDFDQWEERLAGPGSWLSGLGPTAQIVGGALAVASLVALGIATGLVRTVLREWGFVLERTAKGFRRRRGLLTRTDVVMPVHRVQALKFRTGLIRRRFGWHGLKFVSLAQDAGAASHDVAPFARWNELAPIVQAAGFAMPTEQLDWHRASVRYRFDSALLAGALAAAVALAVFPSLSASGAASPLLALVPLALGGALAAWQWVLWRFERHAIDDTWLYSRRGWLAPRTDVASRVKLHSAEIAQGPIARRRGYAALHLGLAGGKLEIVGIPLARARALREAILDSICARDFSQLG</sequence>
<feature type="transmembrane region" description="Helical" evidence="1">
    <location>
        <begin position="50"/>
        <end position="71"/>
    </location>
</feature>
<dbReference type="PANTHER" id="PTHR34473:SF2">
    <property type="entry name" value="UPF0699 TRANSMEMBRANE PROTEIN YDBT"/>
    <property type="match status" value="1"/>
</dbReference>
<feature type="domain" description="YdbS-like PH" evidence="2">
    <location>
        <begin position="278"/>
        <end position="320"/>
    </location>
</feature>
<evidence type="ECO:0000256" key="1">
    <source>
        <dbReference type="SAM" id="Phobius"/>
    </source>
</evidence>
<dbReference type="InterPro" id="IPR014529">
    <property type="entry name" value="UCP026631"/>
</dbReference>
<dbReference type="Proteomes" id="UP001335183">
    <property type="component" value="Chromosome"/>
</dbReference>
<name>A0ABZ2D8X7_9SPHN</name>
<reference evidence="3 4" key="1">
    <citation type="submission" date="2024-02" db="EMBL/GenBank/DDBJ databases">
        <title>The whole genome sequence of five bacterial samples isolated from Abu Dhabi Sabkha-shore region.</title>
        <authorList>
            <person name="Sudalaimuthuasari N."/>
            <person name="Sarfraz B."/>
            <person name="Tuyisabe J.D."/>
            <person name="Mugisha Ntwali L.D.M."/>
            <person name="Ali A.I.A.A."/>
            <person name="Almansoori S.Z.A."/>
            <person name="Alajami H.S.A."/>
            <person name="Almeqbaali A.A.S."/>
            <person name="Kundu B."/>
            <person name="Saeed E.E."/>
            <person name="Sukumarinath V."/>
            <person name="Mishra A.K."/>
            <person name="Hazzouri K.M."/>
            <person name="Almaskari R."/>
            <person name="Sharma A.K."/>
            <person name="Amiri K.M.A."/>
        </authorList>
    </citation>
    <scope>NUCLEOTIDE SEQUENCE [LARGE SCALE GENOMIC DNA]</scope>
    <source>
        <strain evidence="4">kcgeb_sd</strain>
    </source>
</reference>
<dbReference type="Pfam" id="PF03703">
    <property type="entry name" value="bPH_2"/>
    <property type="match status" value="3"/>
</dbReference>
<evidence type="ECO:0000313" key="4">
    <source>
        <dbReference type="Proteomes" id="UP001335183"/>
    </source>
</evidence>
<dbReference type="InterPro" id="IPR005182">
    <property type="entry name" value="YdbS-like_PH"/>
</dbReference>
<proteinExistence type="predicted"/>
<feature type="domain" description="YdbS-like PH" evidence="2">
    <location>
        <begin position="425"/>
        <end position="501"/>
    </location>
</feature>
<keyword evidence="1" id="KW-1133">Transmembrane helix</keyword>
<keyword evidence="1" id="KW-0472">Membrane</keyword>
<feature type="domain" description="YdbS-like PH" evidence="2">
    <location>
        <begin position="73"/>
        <end position="150"/>
    </location>
</feature>
<evidence type="ECO:0000313" key="3">
    <source>
        <dbReference type="EMBL" id="WWA47823.1"/>
    </source>
</evidence>
<evidence type="ECO:0000259" key="2">
    <source>
        <dbReference type="Pfam" id="PF03703"/>
    </source>
</evidence>
<keyword evidence="4" id="KW-1185">Reference proteome</keyword>
<keyword evidence="1" id="KW-0812">Transmembrane</keyword>
<dbReference type="RefSeq" id="WP_338446710.1">
    <property type="nucleotide sequence ID" value="NZ_CP144918.1"/>
</dbReference>
<feature type="transmembrane region" description="Helical" evidence="1">
    <location>
        <begin position="190"/>
        <end position="210"/>
    </location>
</feature>